<organism evidence="2 3">
    <name type="scientific">Marmota monax</name>
    <name type="common">Woodchuck</name>
    <dbReference type="NCBI Taxonomy" id="9995"/>
    <lineage>
        <taxon>Eukaryota</taxon>
        <taxon>Metazoa</taxon>
        <taxon>Chordata</taxon>
        <taxon>Craniata</taxon>
        <taxon>Vertebrata</taxon>
        <taxon>Euteleostomi</taxon>
        <taxon>Mammalia</taxon>
        <taxon>Eutheria</taxon>
        <taxon>Euarchontoglires</taxon>
        <taxon>Glires</taxon>
        <taxon>Rodentia</taxon>
        <taxon>Sciuromorpha</taxon>
        <taxon>Sciuridae</taxon>
        <taxon>Xerinae</taxon>
        <taxon>Marmotini</taxon>
        <taxon>Marmota</taxon>
    </lineage>
</organism>
<dbReference type="PANTHER" id="PTHR46544">
    <property type="entry name" value="EXTRACELLULAR MATRIX PROTEIN 2-RELATED"/>
    <property type="match status" value="1"/>
</dbReference>
<keyword evidence="3" id="KW-1185">Reference proteome</keyword>
<dbReference type="GO" id="GO:0010811">
    <property type="term" value="P:positive regulation of cell-substrate adhesion"/>
    <property type="evidence" value="ECO:0007669"/>
    <property type="project" value="TreeGrafter"/>
</dbReference>
<protein>
    <recommendedName>
        <fullName evidence="4">LRRNT domain-containing protein</fullName>
    </recommendedName>
</protein>
<dbReference type="GO" id="GO:0070052">
    <property type="term" value="F:collagen V binding"/>
    <property type="evidence" value="ECO:0007669"/>
    <property type="project" value="TreeGrafter"/>
</dbReference>
<dbReference type="GO" id="GO:0030198">
    <property type="term" value="P:extracellular matrix organization"/>
    <property type="evidence" value="ECO:0007669"/>
    <property type="project" value="TreeGrafter"/>
</dbReference>
<dbReference type="InterPro" id="IPR043184">
    <property type="entry name" value="ECM2"/>
</dbReference>
<dbReference type="Proteomes" id="UP000335636">
    <property type="component" value="Unassembled WGS sequence"/>
</dbReference>
<dbReference type="PANTHER" id="PTHR46544:SF2">
    <property type="entry name" value="EXTRACELLULAR MATRIX PROTEIN 2-RELATED"/>
    <property type="match status" value="1"/>
</dbReference>
<accession>A0A5E4B290</accession>
<evidence type="ECO:0008006" key="4">
    <source>
        <dbReference type="Google" id="ProtNLM"/>
    </source>
</evidence>
<dbReference type="EMBL" id="WJEC01004347">
    <property type="protein sequence ID" value="KAF7474101.1"/>
    <property type="molecule type" value="Genomic_DNA"/>
</dbReference>
<reference evidence="1" key="2">
    <citation type="submission" date="2020-08" db="EMBL/GenBank/DDBJ databases">
        <authorList>
            <person name="Shumante A."/>
            <person name="Zimin A.V."/>
            <person name="Puiu D."/>
            <person name="Salzberg S.L."/>
        </authorList>
    </citation>
    <scope>NUCLEOTIDE SEQUENCE</scope>
    <source>
        <strain evidence="1">WC2-LM</strain>
        <tissue evidence="1">Liver</tissue>
    </source>
</reference>
<dbReference type="Gene3D" id="3.80.10.10">
    <property type="entry name" value="Ribonuclease Inhibitor"/>
    <property type="match status" value="1"/>
</dbReference>
<dbReference type="Proteomes" id="UP000662637">
    <property type="component" value="Unassembled WGS sequence"/>
</dbReference>
<dbReference type="EMBL" id="CABDUW010000220">
    <property type="protein sequence ID" value="VTJ63196.1"/>
    <property type="molecule type" value="Genomic_DNA"/>
</dbReference>
<evidence type="ECO:0000313" key="3">
    <source>
        <dbReference type="Proteomes" id="UP000335636"/>
    </source>
</evidence>
<dbReference type="InterPro" id="IPR032675">
    <property type="entry name" value="LRR_dom_sf"/>
</dbReference>
<gene>
    <name evidence="1" type="ORF">GHT09_015236</name>
    <name evidence="2" type="ORF">MONAX_5E040148</name>
</gene>
<evidence type="ECO:0000313" key="2">
    <source>
        <dbReference type="EMBL" id="VTJ63196.1"/>
    </source>
</evidence>
<dbReference type="GO" id="GO:0008201">
    <property type="term" value="F:heparin binding"/>
    <property type="evidence" value="ECO:0007669"/>
    <property type="project" value="TreeGrafter"/>
</dbReference>
<reference evidence="2 3" key="1">
    <citation type="submission" date="2019-04" db="EMBL/GenBank/DDBJ databases">
        <authorList>
            <person name="Alioto T."/>
            <person name="Alioto T."/>
        </authorList>
    </citation>
    <scope>NUCLEOTIDE SEQUENCE [LARGE SCALE GENOMIC DNA]</scope>
</reference>
<dbReference type="AlphaFoldDB" id="A0A5E4B290"/>
<dbReference type="SUPFAM" id="SSF52058">
    <property type="entry name" value="L domain-like"/>
    <property type="match status" value="1"/>
</dbReference>
<name>A0A5E4B290_MARMO</name>
<sequence>MLHHSLIECISGYMFAHMKPGLGFLHLSHNRLRADGVHGMSFHGLRASLAELLLDHNHLQAIPRGHLGLKGLQDSNLISAHLENNLIDQRHIIPTAFSCSQASERGPPAPAGEEGS</sequence>
<proteinExistence type="predicted"/>
<evidence type="ECO:0000313" key="1">
    <source>
        <dbReference type="EMBL" id="KAF7474101.1"/>
    </source>
</evidence>
<dbReference type="GO" id="GO:0031012">
    <property type="term" value="C:extracellular matrix"/>
    <property type="evidence" value="ECO:0007669"/>
    <property type="project" value="TreeGrafter"/>
</dbReference>